<keyword evidence="7" id="KW-1185">Reference proteome</keyword>
<evidence type="ECO:0000256" key="1">
    <source>
        <dbReference type="ARBA" id="ARBA00022737"/>
    </source>
</evidence>
<keyword evidence="2 3" id="KW-0802">TPR repeat</keyword>
<feature type="repeat" description="TPR" evidence="3">
    <location>
        <begin position="511"/>
        <end position="544"/>
    </location>
</feature>
<reference evidence="6" key="1">
    <citation type="submission" date="2021-01" db="EMBL/GenBank/DDBJ databases">
        <authorList>
            <consortium name="Genoscope - CEA"/>
            <person name="William W."/>
        </authorList>
    </citation>
    <scope>NUCLEOTIDE SEQUENCE</scope>
</reference>
<dbReference type="Pfam" id="PF13432">
    <property type="entry name" value="TPR_16"/>
    <property type="match status" value="1"/>
</dbReference>
<evidence type="ECO:0000256" key="3">
    <source>
        <dbReference type="PROSITE-ProRule" id="PRU00339"/>
    </source>
</evidence>
<dbReference type="InterPro" id="IPR019734">
    <property type="entry name" value="TPR_rpt"/>
</dbReference>
<dbReference type="OrthoDB" id="10259630at2759"/>
<comment type="caution">
    <text evidence="6">The sequence shown here is derived from an EMBL/GenBank/DDBJ whole genome shotgun (WGS) entry which is preliminary data.</text>
</comment>
<evidence type="ECO:0000313" key="7">
    <source>
        <dbReference type="Proteomes" id="UP000692954"/>
    </source>
</evidence>
<dbReference type="Pfam" id="PF12895">
    <property type="entry name" value="ANAPC3"/>
    <property type="match status" value="1"/>
</dbReference>
<evidence type="ECO:0000313" key="5">
    <source>
        <dbReference type="EMBL" id="CAD8096164.1"/>
    </source>
</evidence>
<organism evidence="6 7">
    <name type="scientific">Paramecium sonneborni</name>
    <dbReference type="NCBI Taxonomy" id="65129"/>
    <lineage>
        <taxon>Eukaryota</taxon>
        <taxon>Sar</taxon>
        <taxon>Alveolata</taxon>
        <taxon>Ciliophora</taxon>
        <taxon>Intramacronucleata</taxon>
        <taxon>Oligohymenophorea</taxon>
        <taxon>Peniculida</taxon>
        <taxon>Parameciidae</taxon>
        <taxon>Paramecium</taxon>
    </lineage>
</organism>
<keyword evidence="1" id="KW-0677">Repeat</keyword>
<feature type="repeat" description="TPR" evidence="3">
    <location>
        <begin position="545"/>
        <end position="578"/>
    </location>
</feature>
<evidence type="ECO:0000256" key="4">
    <source>
        <dbReference type="SAM" id="MobiDB-lite"/>
    </source>
</evidence>
<dbReference type="InterPro" id="IPR051685">
    <property type="entry name" value="Ycf3/AcsC/BcsC/TPR_MFPF"/>
</dbReference>
<dbReference type="EMBL" id="CAJJDN010000066">
    <property type="protein sequence ID" value="CAD8096164.1"/>
    <property type="molecule type" value="Genomic_DNA"/>
</dbReference>
<evidence type="ECO:0008006" key="8">
    <source>
        <dbReference type="Google" id="ProtNLM"/>
    </source>
</evidence>
<feature type="compositionally biased region" description="Polar residues" evidence="4">
    <location>
        <begin position="184"/>
        <end position="201"/>
    </location>
</feature>
<name>A0A8S1NTY8_9CILI</name>
<dbReference type="AlphaFoldDB" id="A0A8S1NTY8"/>
<sequence>MSELEFVCKHDGHDEEEIIGFCLNQKCQIEAQICLKCCWDKHTDHEDDCKTFKQISNLLKKNKKALPSQNDEVINKLKEIQTKSEKLCQSNNIGYEKLDEIEKYLQEKQYQNCQADVWVLKNFLNSQDQNNEKLILEELENILKALNNLGNPQVKEKYISQSSNTDNIQINQVEKRHQEIQVNIESQSTSEQAQSKSQIKQLKNKEDEIEITYEKQTYPKQPIQQSPFLQTDFQNSKEKSPQEISQQIGVNSSQILQNKVQQHSFQQNLKSQNPSLLFQQISSYQNQISNQPQAFKTSNPMIQTTQPHSILTSQIPQTPQIIKQPTQPLLQLENTRPIIQQQNVNQSQFQQPIQQQGTCPQSEKDIKTKLQSVNQQYMNQNPEYQNQPLPEINLSYLQQKNSQKIFSEDDLVLLLNSQEIAFKNEELQQVLNSCDEALQTDPFKYEFNFKKCLTLLKMQKYNDAFFYCETMQQISPINKTFTLKGIALHGLKDYIEALNSYCISISTQPTFEIYLFQGKTLMAMKEHDVAIQSFENSIKMEPQQHYGYYYKGLALIEQKKFNLAMTNFDIALKFSPKNVQALIQKAKCLNKLQAFKEAIKCADKAIQFKPDEESAYFQRGFGLFKLEDYQQALKQFENVIQIQNQMNEAHFYKGQILHHLGKFQEAIKAFDEALRIEENPYYMIKKADTLKAMENIEEADLLYQKAQSIISNGIWENLNIEQN</sequence>
<dbReference type="PANTHER" id="PTHR44943:SF4">
    <property type="entry name" value="TPR REPEAT-CONTAINING PROTEIN MJ0798"/>
    <property type="match status" value="1"/>
</dbReference>
<evidence type="ECO:0000256" key="2">
    <source>
        <dbReference type="ARBA" id="ARBA00022803"/>
    </source>
</evidence>
<dbReference type="Proteomes" id="UP000692954">
    <property type="component" value="Unassembled WGS sequence"/>
</dbReference>
<accession>A0A8S1NTY8</accession>
<feature type="repeat" description="TPR" evidence="3">
    <location>
        <begin position="647"/>
        <end position="680"/>
    </location>
</feature>
<gene>
    <name evidence="5" type="ORF">PSON_ATCC_30995.1.T0660017</name>
    <name evidence="6" type="ORF">PSON_ATCC_30995.1.T0660019</name>
</gene>
<dbReference type="SMART" id="SM00028">
    <property type="entry name" value="TPR"/>
    <property type="match status" value="6"/>
</dbReference>
<evidence type="ECO:0000313" key="6">
    <source>
        <dbReference type="EMBL" id="CAD8096168.1"/>
    </source>
</evidence>
<dbReference type="EMBL" id="CAJJDN010000066">
    <property type="protein sequence ID" value="CAD8096168.1"/>
    <property type="molecule type" value="Genomic_DNA"/>
</dbReference>
<dbReference type="PANTHER" id="PTHR44943">
    <property type="entry name" value="CELLULOSE SYNTHASE OPERON PROTEIN C"/>
    <property type="match status" value="1"/>
</dbReference>
<feature type="repeat" description="TPR" evidence="3">
    <location>
        <begin position="613"/>
        <end position="646"/>
    </location>
</feature>
<dbReference type="PROSITE" id="PS50005">
    <property type="entry name" value="TPR"/>
    <property type="match status" value="4"/>
</dbReference>
<proteinExistence type="predicted"/>
<feature type="region of interest" description="Disordered" evidence="4">
    <location>
        <begin position="184"/>
        <end position="203"/>
    </location>
</feature>
<dbReference type="PROSITE" id="PS50293">
    <property type="entry name" value="TPR_REGION"/>
    <property type="match status" value="1"/>
</dbReference>
<protein>
    <recommendedName>
        <fullName evidence="8">Tetratricopeptide repeat protein</fullName>
    </recommendedName>
</protein>